<dbReference type="EMBL" id="JAILXK010000001">
    <property type="protein sequence ID" value="MBY4637104.1"/>
    <property type="molecule type" value="Genomic_DNA"/>
</dbReference>
<dbReference type="RefSeq" id="WP_222136317.1">
    <property type="nucleotide sequence ID" value="NZ_JAILXK010000001.1"/>
</dbReference>
<protein>
    <submittedName>
        <fullName evidence="3">Tat pathway signal protein</fullName>
    </submittedName>
</protein>
<keyword evidence="1" id="KW-0732">Signal</keyword>
<evidence type="ECO:0000256" key="1">
    <source>
        <dbReference type="SAM" id="SignalP"/>
    </source>
</evidence>
<organism evidence="3 4">
    <name type="scientific">Sphingopyxis jiangsuensis</name>
    <dbReference type="NCBI Taxonomy" id="2871171"/>
    <lineage>
        <taxon>Bacteria</taxon>
        <taxon>Pseudomonadati</taxon>
        <taxon>Pseudomonadota</taxon>
        <taxon>Alphaproteobacteria</taxon>
        <taxon>Sphingomonadales</taxon>
        <taxon>Sphingomonadaceae</taxon>
        <taxon>Sphingopyxis</taxon>
    </lineage>
</organism>
<keyword evidence="4" id="KW-1185">Reference proteome</keyword>
<accession>A0ABS7MDQ5</accession>
<feature type="signal peptide" evidence="1">
    <location>
        <begin position="1"/>
        <end position="20"/>
    </location>
</feature>
<sequence length="500" mass="55602">MVSRLGSLALPLLALTAACSTTPPPAVLPDTASDTLPPISEAAFSEELTERTFRYFWDTTDTQRCLAPDRWPSNPFSSIAATGFALTAYGIGAERGYVSRDEAAARTRDCLRFYWEAPQGPAVSGVTGHKGFFYHFLNSEDGTRRGKTELSTVDTSLLLGGVLFAQSYFDRATPVEAEIRDLAEKIYRRVDWTFVQRGNSSIASRNGGGPKSIAMGWYPERGEGGDFGTHDWVGYNEGMLVYILALGSPTHPVDTDAWDKGWAANLEKDWGPYYGYEHLQFEPLFGHQYSHVWVDFRGIRDEFMRKKGIDYFENSRRATLSQRAYGADNPNKWKDYSADIWGWTASDGPGYSEDQFSVNGTPRSFNGYMARGVSEHRVVDDGTIVPTAAGGSIPFAPEVTIPALMAMRSKYGARLYTRYGFKDAINPSFTFTEFPSRSGEVDAQKGWVAGDYIGIDQGPILAMMENHRSGLVWKVMRKNPHIQRGLKRIGFTGGWLDDAK</sequence>
<dbReference type="InterPro" id="IPR016883">
    <property type="entry name" value="UCP028431"/>
</dbReference>
<dbReference type="PROSITE" id="PS51257">
    <property type="entry name" value="PROKAR_LIPOPROTEIN"/>
    <property type="match status" value="1"/>
</dbReference>
<dbReference type="Proteomes" id="UP001166571">
    <property type="component" value="Unassembled WGS sequence"/>
</dbReference>
<feature type="domain" description="Glycoamylase-like" evidence="2">
    <location>
        <begin position="230"/>
        <end position="480"/>
    </location>
</feature>
<feature type="chain" id="PRO_5046151180" evidence="1">
    <location>
        <begin position="21"/>
        <end position="500"/>
    </location>
</feature>
<name>A0ABS7MDQ5_9SPHN</name>
<proteinExistence type="predicted"/>
<reference evidence="3" key="1">
    <citation type="submission" date="2021-08" db="EMBL/GenBank/DDBJ databases">
        <title>Sphingopyxis panaciterrulae sp. nov., isolated from the surface water of the Yellow Sea.</title>
        <authorList>
            <person name="Gao Z."/>
            <person name="Zhang D."/>
            <person name="Zhang A."/>
        </authorList>
    </citation>
    <scope>NUCLEOTIDE SEQUENCE</scope>
    <source>
        <strain evidence="3">XHP0097</strain>
    </source>
</reference>
<dbReference type="Gene3D" id="1.50.10.140">
    <property type="match status" value="1"/>
</dbReference>
<evidence type="ECO:0000313" key="3">
    <source>
        <dbReference type="EMBL" id="MBY4637104.1"/>
    </source>
</evidence>
<evidence type="ECO:0000313" key="4">
    <source>
        <dbReference type="Proteomes" id="UP001166571"/>
    </source>
</evidence>
<gene>
    <name evidence="3" type="ORF">K5P26_08135</name>
</gene>
<dbReference type="PIRSF" id="PIRSF028431">
    <property type="entry name" value="UCP028431"/>
    <property type="match status" value="1"/>
</dbReference>
<evidence type="ECO:0000259" key="2">
    <source>
        <dbReference type="Pfam" id="PF10091"/>
    </source>
</evidence>
<dbReference type="InterPro" id="IPR019282">
    <property type="entry name" value="Glycoamylase-like_cons_dom"/>
</dbReference>
<comment type="caution">
    <text evidence="3">The sequence shown here is derived from an EMBL/GenBank/DDBJ whole genome shotgun (WGS) entry which is preliminary data.</text>
</comment>
<dbReference type="Pfam" id="PF10091">
    <property type="entry name" value="Glycoamylase"/>
    <property type="match status" value="1"/>
</dbReference>